<feature type="transmembrane region" description="Helical" evidence="6">
    <location>
        <begin position="151"/>
        <end position="173"/>
    </location>
</feature>
<keyword evidence="4 6" id="KW-1133">Transmembrane helix</keyword>
<dbReference type="Proteomes" id="UP000238701">
    <property type="component" value="Unassembled WGS sequence"/>
</dbReference>
<evidence type="ECO:0000313" key="7">
    <source>
        <dbReference type="EMBL" id="SPF43897.1"/>
    </source>
</evidence>
<feature type="transmembrane region" description="Helical" evidence="6">
    <location>
        <begin position="394"/>
        <end position="414"/>
    </location>
</feature>
<feature type="transmembrane region" description="Helical" evidence="6">
    <location>
        <begin position="301"/>
        <end position="319"/>
    </location>
</feature>
<dbReference type="InterPro" id="IPR050833">
    <property type="entry name" value="Poly_Biosynth_Transport"/>
</dbReference>
<feature type="transmembrane region" description="Helical" evidence="6">
    <location>
        <begin position="257"/>
        <end position="281"/>
    </location>
</feature>
<evidence type="ECO:0000256" key="5">
    <source>
        <dbReference type="ARBA" id="ARBA00023136"/>
    </source>
</evidence>
<keyword evidence="3 6" id="KW-0812">Transmembrane</keyword>
<keyword evidence="2" id="KW-1003">Cell membrane</keyword>
<gene>
    <name evidence="7" type="ORF">SBA1_500048</name>
</gene>
<sequence length="444" mass="46981">MTSKNTVVRWVTKGGLAVLDQGLTTGSNFLISILLARWLTAEQYGAYAVALAVYLLIIMLYQSLLLEPMAVYGPSAYRDRLRSYFKSLWSLHLAASLLIFSLLVVSAGIAFRVNSASSVGGALAGIALAAPLVLMSWLVKRVFYLQLSPGPPAAAAVVYCGLILAGLVVAHRYSLLSPFSALLLMGIAALGATIPLVLYLMRDLPAAAGAVSLSEAGLRHWGYGRWAVGSSALQWVPNGIFYAIVSTFSGMAEAGQLRALMNFSAPVFQGYAALVSLLLPYAARIHDQQGSAGSGIFSRRVTWLFVSGAIVYWSALLLFREPAFHGLYSGKYSEVAYLLPIVALGSIFWCAFVGPATALRAMDSPASILVATMIAAVASVAVGVPATWAFGIKGALWAITLSQASGFVAIQLLLQKKVQKAAAQAPVLGLGTTFEFPSDISSND</sequence>
<reference evidence="8" key="1">
    <citation type="submission" date="2018-02" db="EMBL/GenBank/DDBJ databases">
        <authorList>
            <person name="Hausmann B."/>
        </authorList>
    </citation>
    <scope>NUCLEOTIDE SEQUENCE [LARGE SCALE GENOMIC DNA]</scope>
    <source>
        <strain evidence="8">Peat soil MAG SbA1</strain>
    </source>
</reference>
<evidence type="ECO:0000313" key="8">
    <source>
        <dbReference type="Proteomes" id="UP000238701"/>
    </source>
</evidence>
<feature type="transmembrane region" description="Helical" evidence="6">
    <location>
        <begin position="335"/>
        <end position="354"/>
    </location>
</feature>
<keyword evidence="5 6" id="KW-0472">Membrane</keyword>
<dbReference type="PANTHER" id="PTHR30250">
    <property type="entry name" value="PST FAMILY PREDICTED COLANIC ACID TRANSPORTER"/>
    <property type="match status" value="1"/>
</dbReference>
<dbReference type="GO" id="GO:0005886">
    <property type="term" value="C:plasma membrane"/>
    <property type="evidence" value="ECO:0007669"/>
    <property type="project" value="UniProtKB-SubCell"/>
</dbReference>
<feature type="transmembrane region" description="Helical" evidence="6">
    <location>
        <begin position="44"/>
        <end position="66"/>
    </location>
</feature>
<comment type="subcellular location">
    <subcellularLocation>
        <location evidence="1">Cell membrane</location>
        <topology evidence="1">Multi-pass membrane protein</topology>
    </subcellularLocation>
</comment>
<evidence type="ECO:0000256" key="3">
    <source>
        <dbReference type="ARBA" id="ARBA00022692"/>
    </source>
</evidence>
<evidence type="ECO:0008006" key="9">
    <source>
        <dbReference type="Google" id="ProtNLM"/>
    </source>
</evidence>
<feature type="transmembrane region" description="Helical" evidence="6">
    <location>
        <begin position="366"/>
        <end position="388"/>
    </location>
</feature>
<accession>A0A2U3KWC1</accession>
<feature type="transmembrane region" description="Helical" evidence="6">
    <location>
        <begin position="119"/>
        <end position="139"/>
    </location>
</feature>
<dbReference type="AlphaFoldDB" id="A0A2U3KWC1"/>
<feature type="transmembrane region" description="Helical" evidence="6">
    <location>
        <begin position="179"/>
        <end position="201"/>
    </location>
</feature>
<name>A0A2U3KWC1_9BACT</name>
<dbReference type="PANTHER" id="PTHR30250:SF11">
    <property type="entry name" value="O-ANTIGEN TRANSPORTER-RELATED"/>
    <property type="match status" value="1"/>
</dbReference>
<proteinExistence type="predicted"/>
<evidence type="ECO:0000256" key="4">
    <source>
        <dbReference type="ARBA" id="ARBA00022989"/>
    </source>
</evidence>
<protein>
    <recommendedName>
        <fullName evidence="9">Polysaccharide biosynthesis protein</fullName>
    </recommendedName>
</protein>
<evidence type="ECO:0000256" key="1">
    <source>
        <dbReference type="ARBA" id="ARBA00004651"/>
    </source>
</evidence>
<evidence type="ECO:0000256" key="2">
    <source>
        <dbReference type="ARBA" id="ARBA00022475"/>
    </source>
</evidence>
<organism evidence="7 8">
    <name type="scientific">Candidatus Sulfotelmatobacter kueseliae</name>
    <dbReference type="NCBI Taxonomy" id="2042962"/>
    <lineage>
        <taxon>Bacteria</taxon>
        <taxon>Pseudomonadati</taxon>
        <taxon>Acidobacteriota</taxon>
        <taxon>Terriglobia</taxon>
        <taxon>Terriglobales</taxon>
        <taxon>Candidatus Korobacteraceae</taxon>
        <taxon>Candidatus Sulfotelmatobacter</taxon>
    </lineage>
</organism>
<feature type="transmembrane region" description="Helical" evidence="6">
    <location>
        <begin position="87"/>
        <end position="113"/>
    </location>
</feature>
<dbReference type="EMBL" id="OMOD01000145">
    <property type="protein sequence ID" value="SPF43897.1"/>
    <property type="molecule type" value="Genomic_DNA"/>
</dbReference>
<evidence type="ECO:0000256" key="6">
    <source>
        <dbReference type="SAM" id="Phobius"/>
    </source>
</evidence>